<dbReference type="HOGENOM" id="CLU_1364812_0_0_11"/>
<evidence type="ECO:0000256" key="1">
    <source>
        <dbReference type="SAM" id="MobiDB-lite"/>
    </source>
</evidence>
<feature type="compositionally biased region" description="Acidic residues" evidence="1">
    <location>
        <begin position="67"/>
        <end position="78"/>
    </location>
</feature>
<feature type="compositionally biased region" description="Basic and acidic residues" evidence="1">
    <location>
        <begin position="125"/>
        <end position="135"/>
    </location>
</feature>
<dbReference type="KEGG" id="lxy:O159_14930"/>
<dbReference type="Proteomes" id="UP000016743">
    <property type="component" value="Chromosome"/>
</dbReference>
<evidence type="ECO:0000313" key="3">
    <source>
        <dbReference type="Proteomes" id="UP000016743"/>
    </source>
</evidence>
<feature type="compositionally biased region" description="Basic and acidic residues" evidence="1">
    <location>
        <begin position="30"/>
        <end position="40"/>
    </location>
</feature>
<feature type="compositionally biased region" description="Basic and acidic residues" evidence="1">
    <location>
        <begin position="144"/>
        <end position="154"/>
    </location>
</feature>
<protein>
    <submittedName>
        <fullName evidence="2">Uncharacterized protein</fullName>
    </submittedName>
</protein>
<reference evidence="2 3" key="1">
    <citation type="journal article" date="2013" name="Genome Announc.">
        <title>Complete Genome Sequence of Leifsonia xyli subsp. cynodontis Strain DSM46306, a Gram-Positive Bacterial Pathogen of Grasses.</title>
        <authorList>
            <person name="Monteiro-Vitorello C.B."/>
            <person name="Zerillo M.M."/>
            <person name="Van Sluys M.A."/>
            <person name="Camargo L.E."/>
            <person name="Kitajima J.P."/>
        </authorList>
    </citation>
    <scope>NUCLEOTIDE SEQUENCE [LARGE SCALE GENOMIC DNA]</scope>
    <source>
        <strain evidence="2 3">DSM 46306</strain>
    </source>
</reference>
<dbReference type="EMBL" id="CP006734">
    <property type="protein sequence ID" value="AGW41545.1"/>
    <property type="molecule type" value="Genomic_DNA"/>
</dbReference>
<feature type="compositionally biased region" description="Basic and acidic residues" evidence="1">
    <location>
        <begin position="79"/>
        <end position="93"/>
    </location>
</feature>
<dbReference type="AlphaFoldDB" id="U3P5F8"/>
<evidence type="ECO:0000313" key="2">
    <source>
        <dbReference type="EMBL" id="AGW41545.1"/>
    </source>
</evidence>
<organism evidence="2 3">
    <name type="scientific">Leifsonia xyli subsp. cynodontis DSM 46306</name>
    <dbReference type="NCBI Taxonomy" id="1389489"/>
    <lineage>
        <taxon>Bacteria</taxon>
        <taxon>Bacillati</taxon>
        <taxon>Actinomycetota</taxon>
        <taxon>Actinomycetes</taxon>
        <taxon>Micrococcales</taxon>
        <taxon>Microbacteriaceae</taxon>
        <taxon>Leifsonia</taxon>
    </lineage>
</organism>
<feature type="compositionally biased region" description="Acidic residues" evidence="1">
    <location>
        <begin position="182"/>
        <end position="192"/>
    </location>
</feature>
<sequence length="200" mass="21396">MASRNGVPGGGATLVPHEQPGGDRSAGAGHARDERERLREAEDDAVAPGQLAEAAGLRAHPVRDAQQDAEDDERDGDDPERAESGLDRILERQAEDDDRNAAQDDQPAHPGVRVATRHPAGQRLDPARDDPRDVAPEVQQHGGLRAELDDRGEAGARVPARAQQLTDDADVRARGDGQELGESLDEAQDEGVEEVHASFQ</sequence>
<gene>
    <name evidence="2" type="ORF">O159_14930</name>
</gene>
<proteinExistence type="predicted"/>
<accession>U3P5F8</accession>
<name>U3P5F8_LEIXC</name>
<feature type="region of interest" description="Disordered" evidence="1">
    <location>
        <begin position="1"/>
        <end position="200"/>
    </location>
</feature>
<keyword evidence="3" id="KW-1185">Reference proteome</keyword>